<organism evidence="1">
    <name type="scientific">Sesamum radiatum</name>
    <name type="common">Black benniseed</name>
    <dbReference type="NCBI Taxonomy" id="300843"/>
    <lineage>
        <taxon>Eukaryota</taxon>
        <taxon>Viridiplantae</taxon>
        <taxon>Streptophyta</taxon>
        <taxon>Embryophyta</taxon>
        <taxon>Tracheophyta</taxon>
        <taxon>Spermatophyta</taxon>
        <taxon>Magnoliopsida</taxon>
        <taxon>eudicotyledons</taxon>
        <taxon>Gunneridae</taxon>
        <taxon>Pentapetalae</taxon>
        <taxon>asterids</taxon>
        <taxon>lamiids</taxon>
        <taxon>Lamiales</taxon>
        <taxon>Pedaliaceae</taxon>
        <taxon>Sesamum</taxon>
    </lineage>
</organism>
<dbReference type="AlphaFoldDB" id="A0AAW2S6H8"/>
<proteinExistence type="predicted"/>
<evidence type="ECO:0000313" key="1">
    <source>
        <dbReference type="EMBL" id="KAL0387675.1"/>
    </source>
</evidence>
<reference evidence="1" key="1">
    <citation type="submission" date="2020-06" db="EMBL/GenBank/DDBJ databases">
        <authorList>
            <person name="Li T."/>
            <person name="Hu X."/>
            <person name="Zhang T."/>
            <person name="Song X."/>
            <person name="Zhang H."/>
            <person name="Dai N."/>
            <person name="Sheng W."/>
            <person name="Hou X."/>
            <person name="Wei L."/>
        </authorList>
    </citation>
    <scope>NUCLEOTIDE SEQUENCE</scope>
    <source>
        <strain evidence="1">G02</strain>
        <tissue evidence="1">Leaf</tissue>
    </source>
</reference>
<gene>
    <name evidence="1" type="ORF">Sradi_2649300</name>
</gene>
<name>A0AAW2S6H8_SESRA</name>
<comment type="caution">
    <text evidence="1">The sequence shown here is derived from an EMBL/GenBank/DDBJ whole genome shotgun (WGS) entry which is preliminary data.</text>
</comment>
<accession>A0AAW2S6H8</accession>
<reference evidence="1" key="2">
    <citation type="journal article" date="2024" name="Plant">
        <title>Genomic evolution and insights into agronomic trait innovations of Sesamum species.</title>
        <authorList>
            <person name="Miao H."/>
            <person name="Wang L."/>
            <person name="Qu L."/>
            <person name="Liu H."/>
            <person name="Sun Y."/>
            <person name="Le M."/>
            <person name="Wang Q."/>
            <person name="Wei S."/>
            <person name="Zheng Y."/>
            <person name="Lin W."/>
            <person name="Duan Y."/>
            <person name="Cao H."/>
            <person name="Xiong S."/>
            <person name="Wang X."/>
            <person name="Wei L."/>
            <person name="Li C."/>
            <person name="Ma Q."/>
            <person name="Ju M."/>
            <person name="Zhao R."/>
            <person name="Li G."/>
            <person name="Mu C."/>
            <person name="Tian Q."/>
            <person name="Mei H."/>
            <person name="Zhang T."/>
            <person name="Gao T."/>
            <person name="Zhang H."/>
        </authorList>
    </citation>
    <scope>NUCLEOTIDE SEQUENCE</scope>
    <source>
        <strain evidence="1">G02</strain>
    </source>
</reference>
<protein>
    <submittedName>
        <fullName evidence="1">Uncharacterized protein</fullName>
    </submittedName>
</protein>
<sequence>MANLFELLAWPKHNNRLLVGAGRSIGACRRWFGARIRVVAAAFLVDGAGRWIWG</sequence>
<dbReference type="EMBL" id="JACGWJ010000011">
    <property type="protein sequence ID" value="KAL0387675.1"/>
    <property type="molecule type" value="Genomic_DNA"/>
</dbReference>